<accession>A0A4R6SSD7</accession>
<dbReference type="OrthoDB" id="1121445at2"/>
<keyword evidence="3" id="KW-1185">Reference proteome</keyword>
<dbReference type="EMBL" id="SNYC01000008">
    <property type="protein sequence ID" value="TDQ06691.1"/>
    <property type="molecule type" value="Genomic_DNA"/>
</dbReference>
<evidence type="ECO:0000256" key="1">
    <source>
        <dbReference type="SAM" id="SignalP"/>
    </source>
</evidence>
<dbReference type="AlphaFoldDB" id="A0A4R6SSD7"/>
<organism evidence="2 3">
    <name type="scientific">Pedobacter metabolipauper</name>
    <dbReference type="NCBI Taxonomy" id="425513"/>
    <lineage>
        <taxon>Bacteria</taxon>
        <taxon>Pseudomonadati</taxon>
        <taxon>Bacteroidota</taxon>
        <taxon>Sphingobacteriia</taxon>
        <taxon>Sphingobacteriales</taxon>
        <taxon>Sphingobacteriaceae</taxon>
        <taxon>Pedobacter</taxon>
    </lineage>
</organism>
<evidence type="ECO:0000313" key="2">
    <source>
        <dbReference type="EMBL" id="TDQ06691.1"/>
    </source>
</evidence>
<reference evidence="2 3" key="1">
    <citation type="submission" date="2019-03" db="EMBL/GenBank/DDBJ databases">
        <title>Genomic Encyclopedia of Archaeal and Bacterial Type Strains, Phase II (KMG-II): from individual species to whole genera.</title>
        <authorList>
            <person name="Goeker M."/>
        </authorList>
    </citation>
    <scope>NUCLEOTIDE SEQUENCE [LARGE SCALE GENOMIC DNA]</scope>
    <source>
        <strain evidence="2 3">DSM 19035</strain>
    </source>
</reference>
<feature type="signal peptide" evidence="1">
    <location>
        <begin position="1"/>
        <end position="20"/>
    </location>
</feature>
<gene>
    <name evidence="2" type="ORF">ATK78_4350</name>
</gene>
<comment type="caution">
    <text evidence="2">The sequence shown here is derived from an EMBL/GenBank/DDBJ whole genome shotgun (WGS) entry which is preliminary data.</text>
</comment>
<proteinExistence type="predicted"/>
<dbReference type="RefSeq" id="WP_133578137.1">
    <property type="nucleotide sequence ID" value="NZ_SNYC01000008.1"/>
</dbReference>
<protein>
    <recommendedName>
        <fullName evidence="4">GLPGLI family protein</fullName>
    </recommendedName>
</protein>
<keyword evidence="1" id="KW-0732">Signal</keyword>
<evidence type="ECO:0000313" key="3">
    <source>
        <dbReference type="Proteomes" id="UP000295620"/>
    </source>
</evidence>
<name>A0A4R6SSD7_9SPHI</name>
<sequence>MRKKLSALLVLIIVFIHVKAQTNEVKGVVKAFEDYKYAILNDKGAEAADLIDSHTINYYQEMIDLVKKGDSSTVDRLPVIDKMTVFYLRHITKKEDLLKMDGKRLFIYSIDLGMISKSSVAGTTIGKVTVEKDFAKGMFLFDGKESPYYSHFYKEKGMWKVNLTAMYPFSNEEMKKAIVESGIAENEYLFKVLESMSGKKPGKEIWEKLLQE</sequence>
<feature type="chain" id="PRO_5020492320" description="GLPGLI family protein" evidence="1">
    <location>
        <begin position="21"/>
        <end position="212"/>
    </location>
</feature>
<dbReference type="Proteomes" id="UP000295620">
    <property type="component" value="Unassembled WGS sequence"/>
</dbReference>
<evidence type="ECO:0008006" key="4">
    <source>
        <dbReference type="Google" id="ProtNLM"/>
    </source>
</evidence>